<evidence type="ECO:0000313" key="3">
    <source>
        <dbReference type="Proteomes" id="UP001058860"/>
    </source>
</evidence>
<feature type="region of interest" description="Disordered" evidence="1">
    <location>
        <begin position="112"/>
        <end position="132"/>
    </location>
</feature>
<dbReference type="RefSeq" id="WP_353863612.1">
    <property type="nucleotide sequence ID" value="NZ_CP088295.1"/>
</dbReference>
<protein>
    <submittedName>
        <fullName evidence="2">Uncharacterized protein</fullName>
    </submittedName>
</protein>
<accession>A0ABY5PF18</accession>
<reference evidence="3" key="1">
    <citation type="submission" date="2021-11" db="EMBL/GenBank/DDBJ databases">
        <title>Cultivation dependent microbiological survey of springs from the worlds oldest radium mine currently devoted to the extraction of radon-saturated water.</title>
        <authorList>
            <person name="Kapinusova G."/>
            <person name="Smrhova T."/>
            <person name="Strejcek M."/>
            <person name="Suman J."/>
            <person name="Jani K."/>
            <person name="Pajer P."/>
            <person name="Uhlik O."/>
        </authorList>
    </citation>
    <scope>NUCLEOTIDE SEQUENCE [LARGE SCALE GENOMIC DNA]</scope>
    <source>
        <strain evidence="3">J379</strain>
    </source>
</reference>
<keyword evidence="3" id="KW-1185">Reference proteome</keyword>
<evidence type="ECO:0000313" key="2">
    <source>
        <dbReference type="EMBL" id="UUY03100.1"/>
    </source>
</evidence>
<evidence type="ECO:0000256" key="1">
    <source>
        <dbReference type="SAM" id="MobiDB-lite"/>
    </source>
</evidence>
<name>A0ABY5PF18_9ACTN</name>
<gene>
    <name evidence="2" type="ORF">LRS13_20855</name>
</gene>
<sequence>MPQPSFTEHSGLIWIDLGPDWPGFTDALNDGISALAPRGQPPAASTYWIDHALEGLTRNPGEEITSGNATRIERTATGVRALSDYEAFEEESMTAEDFRGLLTAWRDRVATQMEAGDPARPAQAPYQRNPHR</sequence>
<organism evidence="2 3">
    <name type="scientific">Svornostia abyssi</name>
    <dbReference type="NCBI Taxonomy" id="2898438"/>
    <lineage>
        <taxon>Bacteria</taxon>
        <taxon>Bacillati</taxon>
        <taxon>Actinomycetota</taxon>
        <taxon>Thermoleophilia</taxon>
        <taxon>Solirubrobacterales</taxon>
        <taxon>Baekduiaceae</taxon>
        <taxon>Svornostia</taxon>
    </lineage>
</organism>
<dbReference type="Proteomes" id="UP001058860">
    <property type="component" value="Chromosome"/>
</dbReference>
<dbReference type="EMBL" id="CP088295">
    <property type="protein sequence ID" value="UUY03100.1"/>
    <property type="molecule type" value="Genomic_DNA"/>
</dbReference>
<proteinExistence type="predicted"/>